<evidence type="ECO:0000259" key="3">
    <source>
        <dbReference type="Pfam" id="PF03358"/>
    </source>
</evidence>
<dbReference type="HOGENOM" id="CLU_050993_3_1_11"/>
<dbReference type="EMBL" id="AE016822">
    <property type="protein sequence ID" value="AAT88618.1"/>
    <property type="molecule type" value="Genomic_DNA"/>
</dbReference>
<dbReference type="Proteomes" id="UP000001306">
    <property type="component" value="Chromosome"/>
</dbReference>
<evidence type="ECO:0000313" key="5">
    <source>
        <dbReference type="Proteomes" id="UP000001306"/>
    </source>
</evidence>
<dbReference type="SUPFAM" id="SSF52218">
    <property type="entry name" value="Flavoproteins"/>
    <property type="match status" value="1"/>
</dbReference>
<name>Q6AG77_LEIXX</name>
<dbReference type="eggNOG" id="COG0655">
    <property type="taxonomic scope" value="Bacteria"/>
</dbReference>
<dbReference type="InterPro" id="IPR029039">
    <property type="entry name" value="Flavoprotein-like_sf"/>
</dbReference>
<sequence>MRILAINDSERVDGWTSKVTAFALDRASSRGCETQQIGLADYRVSQCNCGQRNSRATPCPVDDDVPLIVEAMERSDAVMLAAPVHGFGLAARMQLFIERAGVGVMRFHRPLTNKLGAAIVIGRRYSLKGTHAQLVNNLLLNRLIVVGSGFPALVHTVGVGGALDDEEGLDSVRRTFDRIVDVGQLFESVGLEISAPHDVEIRLGRTG</sequence>
<dbReference type="PANTHER" id="PTHR43278:SF4">
    <property type="entry name" value="NAD(P)H-DEPENDENT FMN-CONTAINING OXIDOREDUCTASE YWQN-RELATED"/>
    <property type="match status" value="1"/>
</dbReference>
<keyword evidence="2" id="KW-0288">FMN</keyword>
<dbReference type="InterPro" id="IPR051796">
    <property type="entry name" value="ISF_SsuE-like"/>
</dbReference>
<dbReference type="InterPro" id="IPR005025">
    <property type="entry name" value="FMN_Rdtase-like_dom"/>
</dbReference>
<keyword evidence="1" id="KW-0285">Flavoprotein</keyword>
<dbReference type="RefSeq" id="WP_011185617.1">
    <property type="nucleotide sequence ID" value="NC_006087.1"/>
</dbReference>
<organism evidence="4 5">
    <name type="scientific">Leifsonia xyli subsp. xyli (strain CTCB07)</name>
    <dbReference type="NCBI Taxonomy" id="281090"/>
    <lineage>
        <taxon>Bacteria</taxon>
        <taxon>Bacillati</taxon>
        <taxon>Actinomycetota</taxon>
        <taxon>Actinomycetes</taxon>
        <taxon>Micrococcales</taxon>
        <taxon>Microbacteriaceae</taxon>
        <taxon>Leifsonia</taxon>
    </lineage>
</organism>
<keyword evidence="5" id="KW-1185">Reference proteome</keyword>
<dbReference type="AlphaFoldDB" id="Q6AG77"/>
<dbReference type="KEGG" id="lxx:Lxx06840"/>
<evidence type="ECO:0000313" key="4">
    <source>
        <dbReference type="EMBL" id="AAT88618.1"/>
    </source>
</evidence>
<gene>
    <name evidence="4" type="ordered locus">Lxx06840</name>
</gene>
<accession>Q6AG77</accession>
<evidence type="ECO:0000256" key="2">
    <source>
        <dbReference type="ARBA" id="ARBA00022643"/>
    </source>
</evidence>
<dbReference type="STRING" id="281090.Lxx06840"/>
<protein>
    <submittedName>
        <fullName evidence="4">Iron-sulfur flavoprotein</fullName>
    </submittedName>
</protein>
<evidence type="ECO:0000256" key="1">
    <source>
        <dbReference type="ARBA" id="ARBA00022630"/>
    </source>
</evidence>
<feature type="domain" description="NADPH-dependent FMN reductase-like" evidence="3">
    <location>
        <begin position="1"/>
        <end position="153"/>
    </location>
</feature>
<reference evidence="4 5" key="1">
    <citation type="journal article" date="2004" name="Mol. Plant Microbe Interact.">
        <title>The genome sequence of the Gram-positive sugarcane pathogen Leifsonia xyli subsp. xyli.</title>
        <authorList>
            <person name="Monteiro-Vitorello C.B."/>
            <person name="Camargo L.E.A."/>
            <person name="Van Sluys M.A."/>
            <person name="Kitajima J.P."/>
            <person name="Truffi D."/>
            <person name="do Amaral A.M."/>
            <person name="Harakava R."/>
            <person name="de Oliveira J.C.F."/>
            <person name="Wood D."/>
            <person name="de Oliveira M.C."/>
            <person name="Miyaki C.Y."/>
            <person name="Takita M.A."/>
            <person name="da Silva A.C.R."/>
            <person name="Furlan L.R."/>
            <person name="Carraro D.M."/>
            <person name="Camarotte G."/>
            <person name="Almeida N.F. Jr."/>
            <person name="Carrer H."/>
            <person name="Coutinho L.L."/>
            <person name="El-Dorry H.A."/>
            <person name="Ferro M.I.T."/>
            <person name="Gagliardi P.R."/>
            <person name="Giglioti E."/>
            <person name="Goldman M.H.S."/>
            <person name="Goldman G.H."/>
            <person name="Kimura E.T."/>
            <person name="Ferro E.S."/>
            <person name="Kuramae E.E."/>
            <person name="Lemos E.G.M."/>
            <person name="Lemos M.V.F."/>
            <person name="Mauro S.M.Z."/>
            <person name="Machado M.A."/>
            <person name="Marino C.L."/>
            <person name="Menck C.F."/>
            <person name="Nunes L.R."/>
            <person name="Oliveira R.C."/>
            <person name="Pereira G.G."/>
            <person name="Siqueira W."/>
            <person name="de Souza A.A."/>
            <person name="Tsai S.M."/>
            <person name="Zanca A.S."/>
            <person name="Simpson A.J.G."/>
            <person name="Brumbley S.M."/>
            <person name="Setubal J.C."/>
        </authorList>
    </citation>
    <scope>NUCLEOTIDE SEQUENCE [LARGE SCALE GENOMIC DNA]</scope>
    <source>
        <strain evidence="4 5">CTCB07</strain>
    </source>
</reference>
<dbReference type="Pfam" id="PF03358">
    <property type="entry name" value="FMN_red"/>
    <property type="match status" value="1"/>
</dbReference>
<dbReference type="GO" id="GO:0016491">
    <property type="term" value="F:oxidoreductase activity"/>
    <property type="evidence" value="ECO:0007669"/>
    <property type="project" value="InterPro"/>
</dbReference>
<dbReference type="PANTHER" id="PTHR43278">
    <property type="entry name" value="NAD(P)H-DEPENDENT FMN-CONTAINING OXIDOREDUCTASE YWQN-RELATED"/>
    <property type="match status" value="1"/>
</dbReference>
<proteinExistence type="predicted"/>
<dbReference type="Gene3D" id="3.40.50.360">
    <property type="match status" value="1"/>
</dbReference>